<accession>W4LXF6</accession>
<evidence type="ECO:0000313" key="3">
    <source>
        <dbReference type="Proteomes" id="UP000019140"/>
    </source>
</evidence>
<reference evidence="2 3" key="1">
    <citation type="journal article" date="2014" name="Nature">
        <title>An environmental bacterial taxon with a large and distinct metabolic repertoire.</title>
        <authorList>
            <person name="Wilson M.C."/>
            <person name="Mori T."/>
            <person name="Ruckert C."/>
            <person name="Uria A.R."/>
            <person name="Helf M.J."/>
            <person name="Takada K."/>
            <person name="Gernert C."/>
            <person name="Steffens U.A."/>
            <person name="Heycke N."/>
            <person name="Schmitt S."/>
            <person name="Rinke C."/>
            <person name="Helfrich E.J."/>
            <person name="Brachmann A.O."/>
            <person name="Gurgui C."/>
            <person name="Wakimoto T."/>
            <person name="Kracht M."/>
            <person name="Crusemann M."/>
            <person name="Hentschel U."/>
            <person name="Abe I."/>
            <person name="Matsunaga S."/>
            <person name="Kalinowski J."/>
            <person name="Takeyama H."/>
            <person name="Piel J."/>
        </authorList>
    </citation>
    <scope>NUCLEOTIDE SEQUENCE [LARGE SCALE GENOMIC DNA]</scope>
    <source>
        <strain evidence="3">TSY2</strain>
    </source>
</reference>
<dbReference type="EMBL" id="AZHX01001565">
    <property type="protein sequence ID" value="ETX02067.1"/>
    <property type="molecule type" value="Genomic_DNA"/>
</dbReference>
<evidence type="ECO:0000313" key="2">
    <source>
        <dbReference type="EMBL" id="ETX02067.1"/>
    </source>
</evidence>
<gene>
    <name evidence="2" type="ORF">ETSY2_36225</name>
</gene>
<proteinExistence type="predicted"/>
<sequence length="49" mass="5377">MEPANDIFVSVVTHGEVSLKFALGKIELQGMTPEDLPETPSRADHDTPR</sequence>
<organism evidence="2 3">
    <name type="scientific">Candidatus Entotheonella gemina</name>
    <dbReference type="NCBI Taxonomy" id="1429439"/>
    <lineage>
        <taxon>Bacteria</taxon>
        <taxon>Pseudomonadati</taxon>
        <taxon>Nitrospinota/Tectimicrobiota group</taxon>
        <taxon>Candidatus Tectimicrobiota</taxon>
        <taxon>Candidatus Entotheonellia</taxon>
        <taxon>Candidatus Entotheonellales</taxon>
        <taxon>Candidatus Entotheonellaceae</taxon>
        <taxon>Candidatus Entotheonella</taxon>
    </lineage>
</organism>
<dbReference type="HOGENOM" id="CLU_3133555_0_0_7"/>
<name>W4LXF6_9BACT</name>
<protein>
    <submittedName>
        <fullName evidence="2">Uncharacterized protein</fullName>
    </submittedName>
</protein>
<dbReference type="Proteomes" id="UP000019140">
    <property type="component" value="Unassembled WGS sequence"/>
</dbReference>
<dbReference type="AlphaFoldDB" id="W4LXF6"/>
<feature type="region of interest" description="Disordered" evidence="1">
    <location>
        <begin position="30"/>
        <end position="49"/>
    </location>
</feature>
<keyword evidence="3" id="KW-1185">Reference proteome</keyword>
<evidence type="ECO:0000256" key="1">
    <source>
        <dbReference type="SAM" id="MobiDB-lite"/>
    </source>
</evidence>
<comment type="caution">
    <text evidence="2">The sequence shown here is derived from an EMBL/GenBank/DDBJ whole genome shotgun (WGS) entry which is preliminary data.</text>
</comment>